<evidence type="ECO:0000256" key="3">
    <source>
        <dbReference type="ARBA" id="ARBA00022448"/>
    </source>
</evidence>
<feature type="transmembrane region" description="Helical" evidence="9">
    <location>
        <begin position="541"/>
        <end position="563"/>
    </location>
</feature>
<gene>
    <name evidence="10" type="ORF">Cni_G08317</name>
</gene>
<feature type="transmembrane region" description="Helical" evidence="9">
    <location>
        <begin position="217"/>
        <end position="234"/>
    </location>
</feature>
<feature type="transmembrane region" description="Helical" evidence="9">
    <location>
        <begin position="662"/>
        <end position="679"/>
    </location>
</feature>
<evidence type="ECO:0000256" key="9">
    <source>
        <dbReference type="SAM" id="Phobius"/>
    </source>
</evidence>
<feature type="transmembrane region" description="Helical" evidence="9">
    <location>
        <begin position="293"/>
        <end position="315"/>
    </location>
</feature>
<sequence length="752" mass="84294">MGSIVDDHIQSEDEVVLREMTDENDDSPIEQVRLTVPTTDDPSQPCLTFRCWVMGCVFCVALAFVNQFFGFRTNQLSISSVCIQIVALPIGRWMAKVLPKKTIKVPLTNWSFSLNPGPFNVKEHALITIFAGSGAGGVYAIGILTIVKAFYHRSIDFFAAFLLTQTTQLLGYGWAGIFRKFLVDSPFMWWPGSLIQVSLFSRALNEEEKRPKGGVSRFQFFLIVLACSFAYYIVPNFFFPAISSLSLICWIWKKSVVAQQFGSGHKGVGVGSIGIDWVVATSWLGSPIAAPPFVLFNILAGFIILVYIVMPVAYWTNLYDARTYEFFSSHLFEKSGKKYDLDRVLDEKTFSLNVANYENYSKIYMSIFFASAYGLGFATLAATISHVFLFQGARYMWKLWRQATSKAKEKVLDVHGRIMKTNYREVPHWWFYLILVVVTALSIFACEGFGGQLQLPYWGIFLAMGMAFFFTLPIGVIAATTNQQPGLNIITEMVIGYILPGKPLANVAFKTYGYISMTQAHSFLADFKLGQYMKIPPRSMFAAQLVGTLIANLTYFGTAWWLLESVPNICQADLLPEGSPWTCPGDDVFYSASIIWGVVGPKRMFGPGSVYSSLNYYFLIGLMLPLTVWIFSRIFPDKKWIPLINFPVILGATGIMPPAKAVNFNTWLVVGFIVNYWVFKRNKRWWGRYAYVLSAAMDAGTGFMGVVTFFALNNDNLYSINWWGGDANDYCPLASCPTIAGAYAPEGCPAIH</sequence>
<dbReference type="EMBL" id="CP136891">
    <property type="protein sequence ID" value="WOK99605.1"/>
    <property type="molecule type" value="Genomic_DNA"/>
</dbReference>
<keyword evidence="4 9" id="KW-0812">Transmembrane</keyword>
<dbReference type="NCBIfam" id="TIGR00728">
    <property type="entry name" value="OPT_sfam"/>
    <property type="match status" value="1"/>
</dbReference>
<evidence type="ECO:0000256" key="5">
    <source>
        <dbReference type="ARBA" id="ARBA00022856"/>
    </source>
</evidence>
<evidence type="ECO:0000256" key="8">
    <source>
        <dbReference type="ARBA" id="ARBA00023136"/>
    </source>
</evidence>
<evidence type="ECO:0000256" key="4">
    <source>
        <dbReference type="ARBA" id="ARBA00022692"/>
    </source>
</evidence>
<evidence type="ECO:0000256" key="6">
    <source>
        <dbReference type="ARBA" id="ARBA00022927"/>
    </source>
</evidence>
<dbReference type="GO" id="GO:0016020">
    <property type="term" value="C:membrane"/>
    <property type="evidence" value="ECO:0007669"/>
    <property type="project" value="UniProtKB-SubCell"/>
</dbReference>
<feature type="transmembrane region" description="Helical" evidence="9">
    <location>
        <begin position="691"/>
        <end position="712"/>
    </location>
</feature>
<dbReference type="GO" id="GO:0015031">
    <property type="term" value="P:protein transport"/>
    <property type="evidence" value="ECO:0007669"/>
    <property type="project" value="UniProtKB-KW"/>
</dbReference>
<evidence type="ECO:0000313" key="10">
    <source>
        <dbReference type="EMBL" id="WOK99605.1"/>
    </source>
</evidence>
<dbReference type="InterPro" id="IPR004813">
    <property type="entry name" value="OPT"/>
</dbReference>
<dbReference type="GO" id="GO:0035673">
    <property type="term" value="F:oligopeptide transmembrane transporter activity"/>
    <property type="evidence" value="ECO:0007669"/>
    <property type="project" value="InterPro"/>
</dbReference>
<name>A0AAQ3K5L9_9LILI</name>
<evidence type="ECO:0000256" key="2">
    <source>
        <dbReference type="ARBA" id="ARBA00005484"/>
    </source>
</evidence>
<dbReference type="Proteomes" id="UP001327560">
    <property type="component" value="Chromosome 2"/>
</dbReference>
<evidence type="ECO:0000256" key="1">
    <source>
        <dbReference type="ARBA" id="ARBA00004141"/>
    </source>
</evidence>
<reference evidence="10 11" key="1">
    <citation type="submission" date="2023-10" db="EMBL/GenBank/DDBJ databases">
        <title>Chromosome-scale genome assembly provides insights into flower coloration mechanisms of Canna indica.</title>
        <authorList>
            <person name="Li C."/>
        </authorList>
    </citation>
    <scope>NUCLEOTIDE SEQUENCE [LARGE SCALE GENOMIC DNA]</scope>
    <source>
        <tissue evidence="10">Flower</tissue>
    </source>
</reference>
<keyword evidence="7 9" id="KW-1133">Transmembrane helix</keyword>
<dbReference type="NCBIfam" id="TIGR00727">
    <property type="entry name" value="ISP4_OPT"/>
    <property type="match status" value="1"/>
</dbReference>
<dbReference type="PANTHER" id="PTHR22601">
    <property type="entry name" value="ISP4 LIKE PROTEIN"/>
    <property type="match status" value="1"/>
</dbReference>
<keyword evidence="3" id="KW-0813">Transport</keyword>
<feature type="transmembrane region" description="Helical" evidence="9">
    <location>
        <begin position="47"/>
        <end position="69"/>
    </location>
</feature>
<feature type="transmembrane region" description="Helical" evidence="9">
    <location>
        <begin position="614"/>
        <end position="631"/>
    </location>
</feature>
<keyword evidence="5" id="KW-0571">Peptide transport</keyword>
<proteinExistence type="inferred from homology"/>
<feature type="transmembrane region" description="Helical" evidence="9">
    <location>
        <begin position="125"/>
        <end position="150"/>
    </location>
</feature>
<keyword evidence="6" id="KW-0653">Protein transport</keyword>
<organism evidence="10 11">
    <name type="scientific">Canna indica</name>
    <name type="common">Indian-shot</name>
    <dbReference type="NCBI Taxonomy" id="4628"/>
    <lineage>
        <taxon>Eukaryota</taxon>
        <taxon>Viridiplantae</taxon>
        <taxon>Streptophyta</taxon>
        <taxon>Embryophyta</taxon>
        <taxon>Tracheophyta</taxon>
        <taxon>Spermatophyta</taxon>
        <taxon>Magnoliopsida</taxon>
        <taxon>Liliopsida</taxon>
        <taxon>Zingiberales</taxon>
        <taxon>Cannaceae</taxon>
        <taxon>Canna</taxon>
    </lineage>
</organism>
<feature type="transmembrane region" description="Helical" evidence="9">
    <location>
        <begin position="429"/>
        <end position="451"/>
    </location>
</feature>
<feature type="transmembrane region" description="Helical" evidence="9">
    <location>
        <begin position="457"/>
        <end position="479"/>
    </location>
</feature>
<feature type="transmembrane region" description="Helical" evidence="9">
    <location>
        <begin position="76"/>
        <end position="95"/>
    </location>
</feature>
<evidence type="ECO:0000256" key="7">
    <source>
        <dbReference type="ARBA" id="ARBA00022989"/>
    </source>
</evidence>
<keyword evidence="8 9" id="KW-0472">Membrane</keyword>
<dbReference type="Pfam" id="PF03169">
    <property type="entry name" value="OPT"/>
    <property type="match status" value="1"/>
</dbReference>
<comment type="subcellular location">
    <subcellularLocation>
        <location evidence="1">Membrane</location>
        <topology evidence="1">Multi-pass membrane protein</topology>
    </subcellularLocation>
</comment>
<keyword evidence="11" id="KW-1185">Reference proteome</keyword>
<dbReference type="InterPro" id="IPR004648">
    <property type="entry name" value="Oligpept_transpt"/>
</dbReference>
<comment type="similarity">
    <text evidence="2">Belongs to the oligopeptide OPT transporter (TC 2.A.67.1) family.</text>
</comment>
<protein>
    <submittedName>
        <fullName evidence="10">Oligopeptide transporter 5-like</fullName>
    </submittedName>
</protein>
<feature type="transmembrane region" description="Helical" evidence="9">
    <location>
        <begin position="363"/>
        <end position="390"/>
    </location>
</feature>
<accession>A0AAQ3K5L9</accession>
<evidence type="ECO:0000313" key="11">
    <source>
        <dbReference type="Proteomes" id="UP001327560"/>
    </source>
</evidence>
<dbReference type="AlphaFoldDB" id="A0AAQ3K5L9"/>